<keyword evidence="4" id="KW-1185">Reference proteome</keyword>
<dbReference type="Proteomes" id="UP000001933">
    <property type="component" value="Chromosome"/>
</dbReference>
<dbReference type="InParanoid" id="Q2LQG6"/>
<dbReference type="eggNOG" id="COG1693">
    <property type="taxonomic scope" value="Bacteria"/>
</dbReference>
<dbReference type="KEGG" id="sat:SYN_03243"/>
<name>Q2LQG6_SYNAS</name>
<dbReference type="Gene3D" id="3.30.70.1360">
    <property type="entry name" value="mj0159-like"/>
    <property type="match status" value="1"/>
</dbReference>
<dbReference type="OrthoDB" id="9775029at2"/>
<dbReference type="InterPro" id="IPR002846">
    <property type="entry name" value="NRD"/>
</dbReference>
<dbReference type="InterPro" id="IPR036984">
    <property type="entry name" value="NrpR_dom_sf"/>
</dbReference>
<dbReference type="AlphaFoldDB" id="Q2LQG6"/>
<dbReference type="Gene3D" id="1.10.10.10">
    <property type="entry name" value="Winged helix-like DNA-binding domain superfamily/Winged helix DNA-binding domain"/>
    <property type="match status" value="1"/>
</dbReference>
<dbReference type="InterPro" id="IPR036388">
    <property type="entry name" value="WH-like_DNA-bd_sf"/>
</dbReference>
<dbReference type="InterPro" id="IPR038982">
    <property type="entry name" value="NrpR"/>
</dbReference>
<evidence type="ECO:0000313" key="4">
    <source>
        <dbReference type="Proteomes" id="UP000001933"/>
    </source>
</evidence>
<evidence type="ECO:0000259" key="2">
    <source>
        <dbReference type="Pfam" id="PF08461"/>
    </source>
</evidence>
<dbReference type="Pfam" id="PF01995">
    <property type="entry name" value="NRD1_2"/>
    <property type="match status" value="1"/>
</dbReference>
<sequence length="335" mass="36971">MKERKKKKELSILRVLKNSGTPLTSTKIAQELVAIGQEISERTVRLYLQEMEQDGLTVNSGKRGHTISEKGLDEFDSSNVIDKVGFLSAKIDTMTYQMNFDLNTASGKVVINVTLVEPGIFARSIPLVKKVYEKGYAMGHLLTFLGPGETLGYVTVPEGTIGIGTVCSITLNGVLLKHAIPTTSRFGGLLELQNGKPLRFAEIIMYDGTSIDPLEIFIRSGMTNYIDAVQTGNGRIGASFREFPAESREMVEHLDRKMKRIGLGGLLRIGMPGQSLLDIPVSEGRVGAIIIGGLNPVSIMEETGVRLYSRALAGLIDFRKLFHYEEMERRINEYL</sequence>
<evidence type="ECO:0000259" key="1">
    <source>
        <dbReference type="Pfam" id="PF01995"/>
    </source>
</evidence>
<feature type="domain" description="Ribonuclease R winged-helix" evidence="2">
    <location>
        <begin position="11"/>
        <end position="74"/>
    </location>
</feature>
<organism evidence="3 4">
    <name type="scientific">Syntrophus aciditrophicus (strain SB)</name>
    <dbReference type="NCBI Taxonomy" id="56780"/>
    <lineage>
        <taxon>Bacteria</taxon>
        <taxon>Pseudomonadati</taxon>
        <taxon>Thermodesulfobacteriota</taxon>
        <taxon>Syntrophia</taxon>
        <taxon>Syntrophales</taxon>
        <taxon>Syntrophaceae</taxon>
        <taxon>Syntrophus</taxon>
    </lineage>
</organism>
<proteinExistence type="predicted"/>
<dbReference type="InterPro" id="IPR013668">
    <property type="entry name" value="RNase_R_HTH_12"/>
</dbReference>
<dbReference type="PANTHER" id="PTHR41964:SF1">
    <property type="entry name" value="GLOBAL NITROGEN REGULATOR NRPR"/>
    <property type="match status" value="1"/>
</dbReference>
<dbReference type="PANTHER" id="PTHR41964">
    <property type="entry name" value="GLOBAL NITROGEN REGULATOR NRPR"/>
    <property type="match status" value="1"/>
</dbReference>
<evidence type="ECO:0000313" key="3">
    <source>
        <dbReference type="EMBL" id="ABC76046.1"/>
    </source>
</evidence>
<dbReference type="EMBL" id="CP000252">
    <property type="protein sequence ID" value="ABC76046.1"/>
    <property type="molecule type" value="Genomic_DNA"/>
</dbReference>
<feature type="domain" description="NrpR regulatory" evidence="1">
    <location>
        <begin position="84"/>
        <end position="321"/>
    </location>
</feature>
<accession>Q2LQG6</accession>
<reference evidence="3 4" key="1">
    <citation type="journal article" date="2007" name="Proc. Natl. Acad. Sci. U.S.A.">
        <title>The genome of Syntrophus aciditrophicus: life at the thermodynamic limit of microbial growth.</title>
        <authorList>
            <person name="McInerney M.J."/>
            <person name="Rohlin L."/>
            <person name="Mouttaki H."/>
            <person name="Kim U."/>
            <person name="Krupp R.S."/>
            <person name="Rios-Hernandez L."/>
            <person name="Sieber J."/>
            <person name="Struchtemeyer C.G."/>
            <person name="Bhattacharyya A."/>
            <person name="Campbell J.W."/>
            <person name="Gunsalus R.P."/>
        </authorList>
    </citation>
    <scope>NUCLEOTIDE SEQUENCE [LARGE SCALE GENOMIC DNA]</scope>
    <source>
        <strain evidence="3 4">SB</strain>
    </source>
</reference>
<gene>
    <name evidence="3" type="ORF">SYN_03243</name>
</gene>
<protein>
    <submittedName>
        <fullName evidence="3">Hypothetical cytosolic protein</fullName>
    </submittedName>
</protein>
<dbReference type="HOGENOM" id="CLU_073525_0_0_7"/>
<dbReference type="STRING" id="56780.SYN_03243"/>
<dbReference type="RefSeq" id="WP_011416081.1">
    <property type="nucleotide sequence ID" value="NC_007759.1"/>
</dbReference>
<dbReference type="Pfam" id="PF08461">
    <property type="entry name" value="WHD_RNase_R"/>
    <property type="match status" value="1"/>
</dbReference>